<comment type="function">
    <text evidence="19">Very long-chain specific acyl-CoA dehydrogenase is one of the acyl-CoA dehydrogenases that catalyze the first step of mitochondrial fatty acid beta-oxidation, an aerobic process breaking down fatty acids into acetyl-CoA and allowing the production of energy from fats. The first step of fatty acid beta-oxidation consists in the removal of one hydrogen from C-2 and C-3 of the straight-chain fatty acyl-CoA thioester, resulting in the formation of trans-2-enoyl-CoA. Among the different mitochondrial acyl-CoA dehydrogenases, very long-chain specific acyl-CoA dehydrogenase acts specifically on acyl-CoAs with saturated 12 to 24 carbons long primary chains.</text>
</comment>
<evidence type="ECO:0000256" key="27">
    <source>
        <dbReference type="ARBA" id="ARBA00049224"/>
    </source>
</evidence>
<dbReference type="InterPro" id="IPR009100">
    <property type="entry name" value="AcylCoA_DH/oxidase_NM_dom_sf"/>
</dbReference>
<evidence type="ECO:0000256" key="20">
    <source>
        <dbReference type="ARBA" id="ARBA00046812"/>
    </source>
</evidence>
<dbReference type="Pfam" id="PF02771">
    <property type="entry name" value="Acyl-CoA_dh_N"/>
    <property type="match status" value="1"/>
</dbReference>
<comment type="cofactor">
    <cofactor evidence="1 28">
        <name>FAD</name>
        <dbReference type="ChEBI" id="CHEBI:57692"/>
    </cofactor>
</comment>
<reference evidence="34" key="2">
    <citation type="submission" date="2025-08" db="UniProtKB">
        <authorList>
            <consortium name="Ensembl"/>
        </authorList>
    </citation>
    <scope>IDENTIFICATION</scope>
</reference>
<dbReference type="InterPro" id="IPR037069">
    <property type="entry name" value="AcylCoA_DH/ox_N_sf"/>
</dbReference>
<comment type="subunit">
    <text evidence="20">Homodimer. Homodimerizes after import into the mitochondrion.</text>
</comment>
<dbReference type="GO" id="GO:0000062">
    <property type="term" value="F:fatty-acyl-CoA binding"/>
    <property type="evidence" value="ECO:0007669"/>
    <property type="project" value="TreeGrafter"/>
</dbReference>
<dbReference type="InterPro" id="IPR009075">
    <property type="entry name" value="AcylCo_DH/oxidase_C"/>
</dbReference>
<evidence type="ECO:0000313" key="34">
    <source>
        <dbReference type="Ensembl" id="ENSCHIP00000030741.1"/>
    </source>
</evidence>
<evidence type="ECO:0000256" key="11">
    <source>
        <dbReference type="ARBA" id="ARBA00022946"/>
    </source>
</evidence>
<comment type="catalytic activity">
    <reaction evidence="23">
        <text>tetracosanoyl-CoA + oxidized [electron-transfer flavoprotein] + H(+) = (2E)-tetracosenoyl-CoA + reduced [electron-transfer flavoprotein]</text>
        <dbReference type="Rhea" id="RHEA:47232"/>
        <dbReference type="Rhea" id="RHEA-COMP:10685"/>
        <dbReference type="Rhea" id="RHEA-COMP:10686"/>
        <dbReference type="ChEBI" id="CHEBI:15378"/>
        <dbReference type="ChEBI" id="CHEBI:57692"/>
        <dbReference type="ChEBI" id="CHEBI:58307"/>
        <dbReference type="ChEBI" id="CHEBI:65052"/>
        <dbReference type="ChEBI" id="CHEBI:74693"/>
    </reaction>
    <physiologicalReaction direction="left-to-right" evidence="23">
        <dbReference type="Rhea" id="RHEA:47233"/>
    </physiologicalReaction>
</comment>
<keyword evidence="9 28" id="KW-0274">FAD</keyword>
<dbReference type="FunFam" id="1.10.540.10:FF:000001">
    <property type="entry name" value="Very long-chain-specific acyl-CoA dehydrogenase, mitochondrial"/>
    <property type="match status" value="1"/>
</dbReference>
<dbReference type="SUPFAM" id="SSF47203">
    <property type="entry name" value="Acyl-CoA dehydrogenase C-terminal domain-like"/>
    <property type="match status" value="2"/>
</dbReference>
<dbReference type="InterPro" id="IPR013786">
    <property type="entry name" value="AcylCoA_DH/ox_N"/>
</dbReference>
<evidence type="ECO:0000256" key="16">
    <source>
        <dbReference type="ARBA" id="ARBA00023136"/>
    </source>
</evidence>
<dbReference type="InterPro" id="IPR006091">
    <property type="entry name" value="Acyl-CoA_Oxase/DH_mid-dom"/>
</dbReference>
<dbReference type="InterPro" id="IPR006089">
    <property type="entry name" value="Acyl-CoA_DH_CS"/>
</dbReference>
<evidence type="ECO:0000256" key="14">
    <source>
        <dbReference type="ARBA" id="ARBA00023098"/>
    </source>
</evidence>
<dbReference type="GeneTree" id="ENSGT00940000158535"/>
<feature type="domain" description="Acyl-CoA dehydrogenase/oxidase C-terminal" evidence="30">
    <location>
        <begin position="317"/>
        <end position="463"/>
    </location>
</feature>
<evidence type="ECO:0000256" key="19">
    <source>
        <dbReference type="ARBA" id="ARBA00045422"/>
    </source>
</evidence>
<evidence type="ECO:0000256" key="21">
    <source>
        <dbReference type="ARBA" id="ARBA00047893"/>
    </source>
</evidence>
<dbReference type="EMBL" id="LWLT01000022">
    <property type="status" value="NOT_ANNOTATED_CDS"/>
    <property type="molecule type" value="Genomic_DNA"/>
</dbReference>
<comment type="catalytic activity">
    <reaction evidence="24">
        <text>tetradecanoyl-CoA + oxidized [electron-transfer flavoprotein] + H(+) = (2E)-tetradecenoyl-CoA + reduced [electron-transfer flavoprotein]</text>
        <dbReference type="Rhea" id="RHEA:47316"/>
        <dbReference type="Rhea" id="RHEA-COMP:10685"/>
        <dbReference type="Rhea" id="RHEA-COMP:10686"/>
        <dbReference type="ChEBI" id="CHEBI:15378"/>
        <dbReference type="ChEBI" id="CHEBI:57385"/>
        <dbReference type="ChEBI" id="CHEBI:57692"/>
        <dbReference type="ChEBI" id="CHEBI:58307"/>
        <dbReference type="ChEBI" id="CHEBI:61405"/>
    </reaction>
    <physiologicalReaction direction="left-to-right" evidence="24">
        <dbReference type="Rhea" id="RHEA:47317"/>
    </physiologicalReaction>
</comment>
<keyword evidence="8" id="KW-0702">S-nitrosylation</keyword>
<reference evidence="34 35" key="1">
    <citation type="submission" date="2016-04" db="EMBL/GenBank/DDBJ databases">
        <title>Polished mammalian reference genomes with single-molecule sequencing and chromosome conformation capture applied to the Capra hircus genome.</title>
        <authorList>
            <person name="Bickhart D.M."/>
            <person name="Koren S."/>
            <person name="Rosen B."/>
            <person name="Hastie A."/>
            <person name="Liachko I."/>
            <person name="Sullivan S.T."/>
            <person name="Burton J."/>
            <person name="Sayre B.L."/>
            <person name="Huson H.J."/>
            <person name="Lee J."/>
            <person name="Lam E."/>
            <person name="Kelley C.M."/>
            <person name="Hutchison J.L."/>
            <person name="Zhou Y."/>
            <person name="Sun J."/>
            <person name="Crisa A."/>
            <person name="Schwartz J.C."/>
            <person name="Hammond J.A."/>
            <person name="Schroeder S.G."/>
            <person name="Liu G.E."/>
            <person name="Dunham M."/>
            <person name="Shendure J."/>
            <person name="Sonstegard T.S."/>
            <person name="Phillippy A.M."/>
            <person name="Van Tassell C.P."/>
            <person name="Smith T.P."/>
        </authorList>
    </citation>
    <scope>NUCLEOTIDE SEQUENCE [LARGE SCALE GENOMIC DNA]</scope>
</reference>
<keyword evidence="11" id="KW-0809">Transit peptide</keyword>
<evidence type="ECO:0000256" key="29">
    <source>
        <dbReference type="SAM" id="MobiDB-lite"/>
    </source>
</evidence>
<sequence>MRAARMAPSMGRQLLRLRGGSSWSSALLGQPRPGPARRPYASGVAQAAVDQSDSQPSEASTREKRANSVSKSFAVGMFKGQLTTDQVFPYPSVLNEDQTQFLKELVGPVTRFFEEVNDAAKNDMLERVEETTMQGLKELGAFGLQVPNELGGVGLCNTQYARLVEIVGMYDLGVGIVLGAHQSIGFKGILLFGTKAQKEKYLPKLASGEAALEEPEIGAWQIRPAPLLHPPCPDRLSLFHSNGGLADIFTVFAKTPVTDTATGAVKEKITAFVVERSFGGITHGPPEKKMGIKASNTAEVYFDGVRVPAENVLGEVGGGFKVAMHILNNGRFGMAAALAGTMKGIIAKAVDHAANRTQFGEKIHNFGLIQEKLARMAMLQYVTESMAYMVSANMDQGSTDFQIEAAISKIFGSEAAWKVTDECIQIMGGMGFMKEPGVERVLRDLRIFRIFEGTNDILRLFVALQGCMDKGKELSGLGNALKNPFGNAGLLLGEAGCGGAGRCMSPSGFLLSGIVHQELSRSGELAVRALEQFATVVEAKLIKHKKDIINEQFLLQRLADSAIDLYAMVVVLSRASRSLSEGHPTAQHEKMLCDSWCIEAAARIRENMAALQSDPQQQELFRNFKSISKALVERGGVVTSNPLGF</sequence>
<keyword evidence="7" id="KW-0999">Mitochondrion inner membrane</keyword>
<dbReference type="Proteomes" id="UP000291000">
    <property type="component" value="Chromosome 19"/>
</dbReference>
<evidence type="ECO:0000256" key="25">
    <source>
        <dbReference type="ARBA" id="ARBA00049050"/>
    </source>
</evidence>
<evidence type="ECO:0000256" key="26">
    <source>
        <dbReference type="ARBA" id="ARBA00049140"/>
    </source>
</evidence>
<dbReference type="Pfam" id="PF02770">
    <property type="entry name" value="Acyl-CoA_dh_M"/>
    <property type="match status" value="1"/>
</dbReference>
<evidence type="ECO:0000256" key="22">
    <source>
        <dbReference type="ARBA" id="ARBA00047916"/>
    </source>
</evidence>
<evidence type="ECO:0000256" key="17">
    <source>
        <dbReference type="ARBA" id="ARBA00039034"/>
    </source>
</evidence>
<feature type="domain" description="ACAD9/ACADV-like C-terminal" evidence="33">
    <location>
        <begin position="518"/>
        <end position="637"/>
    </location>
</feature>
<dbReference type="InterPro" id="IPR036250">
    <property type="entry name" value="AcylCo_DH-like_C"/>
</dbReference>
<keyword evidence="5" id="KW-0597">Phosphoprotein</keyword>
<organism evidence="34 35">
    <name type="scientific">Capra hircus</name>
    <name type="common">Goat</name>
    <dbReference type="NCBI Taxonomy" id="9925"/>
    <lineage>
        <taxon>Eukaryota</taxon>
        <taxon>Metazoa</taxon>
        <taxon>Chordata</taxon>
        <taxon>Craniata</taxon>
        <taxon>Vertebrata</taxon>
        <taxon>Euteleostomi</taxon>
        <taxon>Mammalia</taxon>
        <taxon>Eutheria</taxon>
        <taxon>Laurasiatheria</taxon>
        <taxon>Artiodactyla</taxon>
        <taxon>Ruminantia</taxon>
        <taxon>Pecora</taxon>
        <taxon>Bovidae</taxon>
        <taxon>Caprinae</taxon>
        <taxon>Capra</taxon>
    </lineage>
</organism>
<dbReference type="CDD" id="cd01161">
    <property type="entry name" value="VLCAD"/>
    <property type="match status" value="1"/>
</dbReference>
<dbReference type="InterPro" id="IPR046373">
    <property type="entry name" value="Acyl-CoA_Oxase/DH_mid-dom_sf"/>
</dbReference>
<keyword evidence="13 28" id="KW-0560">Oxidoreductase</keyword>
<feature type="region of interest" description="Disordered" evidence="29">
    <location>
        <begin position="23"/>
        <end position="66"/>
    </location>
</feature>
<evidence type="ECO:0000256" key="12">
    <source>
        <dbReference type="ARBA" id="ARBA00022990"/>
    </source>
</evidence>
<evidence type="ECO:0000256" key="5">
    <source>
        <dbReference type="ARBA" id="ARBA00022553"/>
    </source>
</evidence>
<comment type="similarity">
    <text evidence="4 28">Belongs to the acyl-CoA dehydrogenase family.</text>
</comment>
<dbReference type="GO" id="GO:0005743">
    <property type="term" value="C:mitochondrial inner membrane"/>
    <property type="evidence" value="ECO:0007669"/>
    <property type="project" value="UniProtKB-SubCell"/>
</dbReference>
<dbReference type="PANTHER" id="PTHR43884:SF11">
    <property type="entry name" value="VERY LONG-CHAIN SPECIFIC ACYL-COA DEHYDROGENASE, MITOCHONDRIAL"/>
    <property type="match status" value="1"/>
</dbReference>
<evidence type="ECO:0000259" key="33">
    <source>
        <dbReference type="Pfam" id="PF21343"/>
    </source>
</evidence>
<dbReference type="GO" id="GO:0050660">
    <property type="term" value="F:flavin adenine dinucleotide binding"/>
    <property type="evidence" value="ECO:0007669"/>
    <property type="project" value="InterPro"/>
</dbReference>
<dbReference type="FunFam" id="1.20.140.10:FF:000008">
    <property type="entry name" value="acyl-CoA dehydrogenase family member 9, mitochondrial"/>
    <property type="match status" value="1"/>
</dbReference>
<evidence type="ECO:0000259" key="32">
    <source>
        <dbReference type="Pfam" id="PF02771"/>
    </source>
</evidence>
<evidence type="ECO:0000256" key="28">
    <source>
        <dbReference type="RuleBase" id="RU362125"/>
    </source>
</evidence>
<keyword evidence="35" id="KW-1185">Reference proteome</keyword>
<feature type="domain" description="Acyl-CoA dehydrogenase/oxidase N-terminal" evidence="32">
    <location>
        <begin position="107"/>
        <end position="209"/>
    </location>
</feature>
<protein>
    <recommendedName>
        <fullName evidence="18">Very long-chain specific acyl-CoA dehydrogenase, mitochondrial</fullName>
        <ecNumber evidence="17">1.3.8.9</ecNumber>
    </recommendedName>
</protein>
<evidence type="ECO:0000256" key="3">
    <source>
        <dbReference type="ARBA" id="ARBA00005198"/>
    </source>
</evidence>
<accession>A0A452G2I9</accession>
<comment type="subcellular location">
    <subcellularLocation>
        <location evidence="2">Mitochondrion inner membrane</location>
        <topology evidence="2">Peripheral membrane protein</topology>
    </subcellularLocation>
</comment>
<evidence type="ECO:0000256" key="23">
    <source>
        <dbReference type="ARBA" id="ARBA00048086"/>
    </source>
</evidence>
<dbReference type="Gene3D" id="1.10.540.10">
    <property type="entry name" value="Acyl-CoA dehydrogenase/oxidase, N-terminal domain"/>
    <property type="match status" value="1"/>
</dbReference>
<comment type="catalytic activity">
    <reaction evidence="27">
        <text>octadecanoyl-CoA + oxidized [electron-transfer flavoprotein] + H(+) = (2E)-octadecenoyl-CoA + reduced [electron-transfer flavoprotein]</text>
        <dbReference type="Rhea" id="RHEA:47240"/>
        <dbReference type="Rhea" id="RHEA-COMP:10685"/>
        <dbReference type="Rhea" id="RHEA-COMP:10686"/>
        <dbReference type="ChEBI" id="CHEBI:15378"/>
        <dbReference type="ChEBI" id="CHEBI:57394"/>
        <dbReference type="ChEBI" id="CHEBI:57692"/>
        <dbReference type="ChEBI" id="CHEBI:58307"/>
        <dbReference type="ChEBI" id="CHEBI:71412"/>
    </reaction>
    <physiologicalReaction direction="left-to-right" evidence="27">
        <dbReference type="Rhea" id="RHEA:47241"/>
    </physiologicalReaction>
</comment>
<evidence type="ECO:0000256" key="18">
    <source>
        <dbReference type="ARBA" id="ARBA00040902"/>
    </source>
</evidence>
<evidence type="ECO:0000256" key="1">
    <source>
        <dbReference type="ARBA" id="ARBA00001974"/>
    </source>
</evidence>
<dbReference type="AlphaFoldDB" id="A0A452G2I9"/>
<evidence type="ECO:0000256" key="8">
    <source>
        <dbReference type="ARBA" id="ARBA00022799"/>
    </source>
</evidence>
<comment type="catalytic activity">
    <reaction evidence="22">
        <text>oxidized [electron-transfer flavoprotein] + hexadecanoyl-CoA + H(+) = (2E)-hexadecenoyl-CoA + reduced [electron-transfer flavoprotein]</text>
        <dbReference type="Rhea" id="RHEA:43448"/>
        <dbReference type="Rhea" id="RHEA-COMP:10685"/>
        <dbReference type="Rhea" id="RHEA-COMP:10686"/>
        <dbReference type="ChEBI" id="CHEBI:15378"/>
        <dbReference type="ChEBI" id="CHEBI:57379"/>
        <dbReference type="ChEBI" id="CHEBI:57692"/>
        <dbReference type="ChEBI" id="CHEBI:58307"/>
        <dbReference type="ChEBI" id="CHEBI:61526"/>
    </reaction>
    <physiologicalReaction direction="left-to-right" evidence="22">
        <dbReference type="Rhea" id="RHEA:43449"/>
    </physiologicalReaction>
</comment>
<dbReference type="FunFam" id="1.20.140.10:FF:000017">
    <property type="entry name" value="very long-chain specific acyl-CoA dehydrogenase, mitochondrial"/>
    <property type="match status" value="1"/>
</dbReference>
<keyword evidence="6 28" id="KW-0285">Flavoprotein</keyword>
<evidence type="ECO:0000256" key="6">
    <source>
        <dbReference type="ARBA" id="ARBA00022630"/>
    </source>
</evidence>
<comment type="catalytic activity">
    <reaction evidence="26">
        <text>eicosanoyl-CoA + oxidized [electron-transfer flavoprotein] + H(+) = (2E)-eicosenoyl-CoA + reduced [electron-transfer flavoprotein]</text>
        <dbReference type="Rhea" id="RHEA:47236"/>
        <dbReference type="Rhea" id="RHEA-COMP:10685"/>
        <dbReference type="Rhea" id="RHEA-COMP:10686"/>
        <dbReference type="ChEBI" id="CHEBI:15378"/>
        <dbReference type="ChEBI" id="CHEBI:57380"/>
        <dbReference type="ChEBI" id="CHEBI:57692"/>
        <dbReference type="ChEBI" id="CHEBI:58307"/>
        <dbReference type="ChEBI" id="CHEBI:74691"/>
    </reaction>
    <physiologicalReaction direction="left-to-right" evidence="26">
        <dbReference type="Rhea" id="RHEA:47237"/>
    </physiologicalReaction>
</comment>
<dbReference type="GO" id="GO:0017099">
    <property type="term" value="F:very-long-chain fatty acyl-CoA dehydrogenase activity"/>
    <property type="evidence" value="ECO:0007669"/>
    <property type="project" value="UniProtKB-EC"/>
</dbReference>
<keyword evidence="14" id="KW-0443">Lipid metabolism</keyword>
<feature type="domain" description="Acyl-CoA oxidase/dehydrogenase middle" evidence="31">
    <location>
        <begin position="239"/>
        <end position="305"/>
    </location>
</feature>
<keyword evidence="10" id="KW-0276">Fatty acid metabolism</keyword>
<evidence type="ECO:0000256" key="2">
    <source>
        <dbReference type="ARBA" id="ARBA00004637"/>
    </source>
</evidence>
<evidence type="ECO:0000256" key="24">
    <source>
        <dbReference type="ARBA" id="ARBA00049038"/>
    </source>
</evidence>
<evidence type="ECO:0000259" key="30">
    <source>
        <dbReference type="Pfam" id="PF00441"/>
    </source>
</evidence>
<evidence type="ECO:0000256" key="13">
    <source>
        <dbReference type="ARBA" id="ARBA00023002"/>
    </source>
</evidence>
<keyword evidence="12" id="KW-0007">Acetylation</keyword>
<dbReference type="PANTHER" id="PTHR43884">
    <property type="entry name" value="ACYL-COA DEHYDROGENASE"/>
    <property type="match status" value="1"/>
</dbReference>
<keyword evidence="16" id="KW-0472">Membrane</keyword>
<gene>
    <name evidence="34" type="primary">ACADVL</name>
</gene>
<dbReference type="PROSITE" id="PS00073">
    <property type="entry name" value="ACYL_COA_DH_2"/>
    <property type="match status" value="1"/>
</dbReference>
<evidence type="ECO:0000256" key="7">
    <source>
        <dbReference type="ARBA" id="ARBA00022792"/>
    </source>
</evidence>
<evidence type="ECO:0000256" key="15">
    <source>
        <dbReference type="ARBA" id="ARBA00023128"/>
    </source>
</evidence>
<evidence type="ECO:0000259" key="31">
    <source>
        <dbReference type="Pfam" id="PF02770"/>
    </source>
</evidence>
<dbReference type="Ensembl" id="ENSCHIT00000038613.1">
    <property type="protein sequence ID" value="ENSCHIP00000030741.1"/>
    <property type="gene ID" value="ENSCHIG00000025328.1"/>
</dbReference>
<dbReference type="SUPFAM" id="SSF56645">
    <property type="entry name" value="Acyl-CoA dehydrogenase NM domain-like"/>
    <property type="match status" value="1"/>
</dbReference>
<keyword evidence="15" id="KW-0496">Mitochondrion</keyword>
<evidence type="ECO:0000256" key="10">
    <source>
        <dbReference type="ARBA" id="ARBA00022832"/>
    </source>
</evidence>
<dbReference type="Pfam" id="PF00441">
    <property type="entry name" value="Acyl-CoA_dh_1"/>
    <property type="match status" value="1"/>
</dbReference>
<dbReference type="Gene3D" id="2.40.110.10">
    <property type="entry name" value="Butyryl-CoA Dehydrogenase, subunit A, domain 2"/>
    <property type="match status" value="1"/>
</dbReference>
<dbReference type="GO" id="GO:0006635">
    <property type="term" value="P:fatty acid beta-oxidation"/>
    <property type="evidence" value="ECO:0007669"/>
    <property type="project" value="UniProtKB-ARBA"/>
</dbReference>
<feature type="compositionally biased region" description="Polar residues" evidence="29">
    <location>
        <begin position="49"/>
        <end position="59"/>
    </location>
</feature>
<dbReference type="EC" id="1.3.8.9" evidence="17"/>
<dbReference type="Gene3D" id="1.20.140.10">
    <property type="entry name" value="Butyryl-CoA Dehydrogenase, subunit A, domain 3"/>
    <property type="match status" value="2"/>
</dbReference>
<comment type="pathway">
    <text evidence="3">Lipid metabolism; mitochondrial fatty acid beta-oxidation.</text>
</comment>
<evidence type="ECO:0000256" key="4">
    <source>
        <dbReference type="ARBA" id="ARBA00009347"/>
    </source>
</evidence>
<comment type="catalytic activity">
    <reaction evidence="25">
        <text>a very-long-chain 2,3-saturated fatty acyl-CoA + oxidized [electron-transfer flavoprotein] + H(+) = a very-long-chain (2E)-enoyl-CoA + reduced [electron-transfer flavoprotein]</text>
        <dbReference type="Rhea" id="RHEA:19181"/>
        <dbReference type="Rhea" id="RHEA-COMP:10685"/>
        <dbReference type="Rhea" id="RHEA-COMP:10686"/>
        <dbReference type="ChEBI" id="CHEBI:15378"/>
        <dbReference type="ChEBI" id="CHEBI:57692"/>
        <dbReference type="ChEBI" id="CHEBI:58307"/>
        <dbReference type="ChEBI" id="CHEBI:83724"/>
        <dbReference type="ChEBI" id="CHEBI:83728"/>
        <dbReference type="EC" id="1.3.8.9"/>
    </reaction>
    <physiologicalReaction direction="left-to-right" evidence="25">
        <dbReference type="Rhea" id="RHEA:19182"/>
    </physiologicalReaction>
</comment>
<evidence type="ECO:0000313" key="35">
    <source>
        <dbReference type="Proteomes" id="UP000291000"/>
    </source>
</evidence>
<dbReference type="Pfam" id="PF21343">
    <property type="entry name" value="ACAD9-ACADV_C"/>
    <property type="match status" value="1"/>
</dbReference>
<dbReference type="Bgee" id="ENSCHIG00000025328">
    <property type="expression patterns" value="Expressed in longissimus thoracis muscle and 17 other cell types or tissues"/>
</dbReference>
<comment type="catalytic activity">
    <reaction evidence="21">
        <text>dodecanoyl-CoA + oxidized [electron-transfer flavoprotein] + H(+) = (2E)-dodecenoyl-CoA + reduced [electron-transfer flavoprotein]</text>
        <dbReference type="Rhea" id="RHEA:47296"/>
        <dbReference type="Rhea" id="RHEA-COMP:10685"/>
        <dbReference type="Rhea" id="RHEA-COMP:10686"/>
        <dbReference type="ChEBI" id="CHEBI:15378"/>
        <dbReference type="ChEBI" id="CHEBI:57330"/>
        <dbReference type="ChEBI" id="CHEBI:57375"/>
        <dbReference type="ChEBI" id="CHEBI:57692"/>
        <dbReference type="ChEBI" id="CHEBI:58307"/>
    </reaction>
    <physiologicalReaction direction="left-to-right" evidence="21">
        <dbReference type="Rhea" id="RHEA:47297"/>
    </physiologicalReaction>
</comment>
<dbReference type="InterPro" id="IPR049448">
    <property type="entry name" value="ACAD9/ACADV-like_C"/>
</dbReference>
<reference evidence="34" key="3">
    <citation type="submission" date="2025-09" db="UniProtKB">
        <authorList>
            <consortium name="Ensembl"/>
        </authorList>
    </citation>
    <scope>IDENTIFICATION</scope>
</reference>
<proteinExistence type="inferred from homology"/>
<evidence type="ECO:0000256" key="9">
    <source>
        <dbReference type="ARBA" id="ARBA00022827"/>
    </source>
</evidence>
<name>A0A452G2I9_CAPHI</name>